<feature type="region of interest" description="Disordered" evidence="1">
    <location>
        <begin position="92"/>
        <end position="112"/>
    </location>
</feature>
<dbReference type="EMBL" id="JASCZI010241944">
    <property type="protein sequence ID" value="MED6208558.1"/>
    <property type="molecule type" value="Genomic_DNA"/>
</dbReference>
<accession>A0ABU6YH13</accession>
<evidence type="ECO:0000313" key="2">
    <source>
        <dbReference type="EMBL" id="MED6208558.1"/>
    </source>
</evidence>
<organism evidence="2 3">
    <name type="scientific">Stylosanthes scabra</name>
    <dbReference type="NCBI Taxonomy" id="79078"/>
    <lineage>
        <taxon>Eukaryota</taxon>
        <taxon>Viridiplantae</taxon>
        <taxon>Streptophyta</taxon>
        <taxon>Embryophyta</taxon>
        <taxon>Tracheophyta</taxon>
        <taxon>Spermatophyta</taxon>
        <taxon>Magnoliopsida</taxon>
        <taxon>eudicotyledons</taxon>
        <taxon>Gunneridae</taxon>
        <taxon>Pentapetalae</taxon>
        <taxon>rosids</taxon>
        <taxon>fabids</taxon>
        <taxon>Fabales</taxon>
        <taxon>Fabaceae</taxon>
        <taxon>Papilionoideae</taxon>
        <taxon>50 kb inversion clade</taxon>
        <taxon>dalbergioids sensu lato</taxon>
        <taxon>Dalbergieae</taxon>
        <taxon>Pterocarpus clade</taxon>
        <taxon>Stylosanthes</taxon>
    </lineage>
</organism>
<keyword evidence="3" id="KW-1185">Reference proteome</keyword>
<name>A0ABU6YH13_9FABA</name>
<evidence type="ECO:0000256" key="1">
    <source>
        <dbReference type="SAM" id="MobiDB-lite"/>
    </source>
</evidence>
<sequence>MEDMNAHPIEGDEIVVQQVKHDGYNEDNLNLVAKVISDKEFTFRSIKAALMGMRGNPKGVNISDVARNVVLISFQDFGKGFQLWIRSYRQKTRDNYGGGKSMEEENSDKTLP</sequence>
<feature type="compositionally biased region" description="Basic and acidic residues" evidence="1">
    <location>
        <begin position="101"/>
        <end position="112"/>
    </location>
</feature>
<gene>
    <name evidence="2" type="ORF">PIB30_046359</name>
</gene>
<evidence type="ECO:0000313" key="3">
    <source>
        <dbReference type="Proteomes" id="UP001341840"/>
    </source>
</evidence>
<reference evidence="2 3" key="1">
    <citation type="journal article" date="2023" name="Plants (Basel)">
        <title>Bridging the Gap: Combining Genomics and Transcriptomics Approaches to Understand Stylosanthes scabra, an Orphan Legume from the Brazilian Caatinga.</title>
        <authorList>
            <person name="Ferreira-Neto J.R.C."/>
            <person name="da Silva M.D."/>
            <person name="Binneck E."/>
            <person name="de Melo N.F."/>
            <person name="da Silva R.H."/>
            <person name="de Melo A.L.T.M."/>
            <person name="Pandolfi V."/>
            <person name="Bustamante F.O."/>
            <person name="Brasileiro-Vidal A.C."/>
            <person name="Benko-Iseppon A.M."/>
        </authorList>
    </citation>
    <scope>NUCLEOTIDE SEQUENCE [LARGE SCALE GENOMIC DNA]</scope>
    <source>
        <tissue evidence="2">Leaves</tissue>
    </source>
</reference>
<protein>
    <submittedName>
        <fullName evidence="2">Uncharacterized protein</fullName>
    </submittedName>
</protein>
<proteinExistence type="predicted"/>
<dbReference type="Proteomes" id="UP001341840">
    <property type="component" value="Unassembled WGS sequence"/>
</dbReference>
<comment type="caution">
    <text evidence="2">The sequence shown here is derived from an EMBL/GenBank/DDBJ whole genome shotgun (WGS) entry which is preliminary data.</text>
</comment>